<evidence type="ECO:0000256" key="2">
    <source>
        <dbReference type="ARBA" id="ARBA00023054"/>
    </source>
</evidence>
<evidence type="ECO:0000313" key="5">
    <source>
        <dbReference type="Proteomes" id="UP001482455"/>
    </source>
</evidence>
<evidence type="ECO:0000256" key="1">
    <source>
        <dbReference type="ARBA" id="ARBA00006663"/>
    </source>
</evidence>
<feature type="compositionally biased region" description="Polar residues" evidence="3">
    <location>
        <begin position="704"/>
        <end position="714"/>
    </location>
</feature>
<accession>A0AAW3AZ20</accession>
<dbReference type="InterPro" id="IPR019579">
    <property type="entry name" value="FAM161A/B"/>
</dbReference>
<dbReference type="GO" id="GO:0005929">
    <property type="term" value="C:cilium"/>
    <property type="evidence" value="ECO:0007669"/>
    <property type="project" value="TreeGrafter"/>
</dbReference>
<feature type="compositionally biased region" description="Pro residues" evidence="3">
    <location>
        <begin position="324"/>
        <end position="338"/>
    </location>
</feature>
<feature type="compositionally biased region" description="Low complexity" evidence="3">
    <location>
        <begin position="369"/>
        <end position="386"/>
    </location>
</feature>
<feature type="compositionally biased region" description="Acidic residues" evidence="3">
    <location>
        <begin position="796"/>
        <end position="808"/>
    </location>
</feature>
<proteinExistence type="inferred from homology"/>
<dbReference type="GO" id="GO:0005856">
    <property type="term" value="C:cytoskeleton"/>
    <property type="evidence" value="ECO:0007669"/>
    <property type="project" value="UniProtKB-ARBA"/>
</dbReference>
<feature type="compositionally biased region" description="Low complexity" evidence="3">
    <location>
        <begin position="780"/>
        <end position="789"/>
    </location>
</feature>
<feature type="compositionally biased region" description="Low complexity" evidence="3">
    <location>
        <begin position="728"/>
        <end position="766"/>
    </location>
</feature>
<dbReference type="GO" id="GO:0044782">
    <property type="term" value="P:cilium organization"/>
    <property type="evidence" value="ECO:0007669"/>
    <property type="project" value="TreeGrafter"/>
</dbReference>
<comment type="caution">
    <text evidence="4">The sequence shown here is derived from an EMBL/GenBank/DDBJ whole genome shotgun (WGS) entry which is preliminary data.</text>
</comment>
<feature type="compositionally biased region" description="Low complexity" evidence="3">
    <location>
        <begin position="285"/>
        <end position="323"/>
    </location>
</feature>
<feature type="compositionally biased region" description="Polar residues" evidence="3">
    <location>
        <begin position="342"/>
        <end position="351"/>
    </location>
</feature>
<dbReference type="Proteomes" id="UP001482455">
    <property type="component" value="Unassembled WGS sequence"/>
</dbReference>
<dbReference type="AlphaFoldDB" id="A0AAW3AZ20"/>
<evidence type="ECO:0000256" key="3">
    <source>
        <dbReference type="SAM" id="MobiDB-lite"/>
    </source>
</evidence>
<comment type="similarity">
    <text evidence="1">Belongs to the FAM161 family.</text>
</comment>
<organism evidence="4 5">
    <name type="scientific">Leishmania utingensis</name>
    <dbReference type="NCBI Taxonomy" id="653362"/>
    <lineage>
        <taxon>Eukaryota</taxon>
        <taxon>Discoba</taxon>
        <taxon>Euglenozoa</taxon>
        <taxon>Kinetoplastea</taxon>
        <taxon>Metakinetoplastina</taxon>
        <taxon>Trypanosomatida</taxon>
        <taxon>Trypanosomatidae</taxon>
        <taxon>Leishmaniinae</taxon>
        <taxon>Leishmania</taxon>
    </lineage>
</organism>
<gene>
    <name evidence="4" type="ORF">Q4I30_000097</name>
</gene>
<keyword evidence="2" id="KW-0175">Coiled coil</keyword>
<reference evidence="4 5" key="1">
    <citation type="submission" date="2024-02" db="EMBL/GenBank/DDBJ databases">
        <title>FIRST GENOME SEQUENCES OF Leishmania (Viannia) shawi, Leishmania (Viannia) lindenbergi AND Leishmania (Viannia) utingensis.</title>
        <authorList>
            <person name="Resadore F."/>
            <person name="Custodio M.G.F."/>
            <person name="Boite M.C."/>
            <person name="Cupolillo E."/>
            <person name="Ferreira G.E.M."/>
        </authorList>
    </citation>
    <scope>NUCLEOTIDE SEQUENCE [LARGE SCALE GENOMIC DNA]</scope>
    <source>
        <strain evidence="4 5">ITUB/BR/1977/M4964</strain>
    </source>
</reference>
<feature type="compositionally biased region" description="Basic and acidic residues" evidence="3">
    <location>
        <begin position="674"/>
        <end position="686"/>
    </location>
</feature>
<protein>
    <submittedName>
        <fullName evidence="4">Uncharacterized protein</fullName>
    </submittedName>
</protein>
<dbReference type="PANTHER" id="PTHR21501:SF1">
    <property type="entry name" value="PROTEIN FAM-161"/>
    <property type="match status" value="1"/>
</dbReference>
<evidence type="ECO:0000313" key="4">
    <source>
        <dbReference type="EMBL" id="KAL0515665.1"/>
    </source>
</evidence>
<dbReference type="Pfam" id="PF10595">
    <property type="entry name" value="FAM161A_B"/>
    <property type="match status" value="1"/>
</dbReference>
<feature type="region of interest" description="Disordered" evidence="3">
    <location>
        <begin position="274"/>
        <end position="386"/>
    </location>
</feature>
<dbReference type="EMBL" id="JBAMZL010000001">
    <property type="protein sequence ID" value="KAL0515665.1"/>
    <property type="molecule type" value="Genomic_DNA"/>
</dbReference>
<name>A0AAW3AZ20_9TRYP</name>
<keyword evidence="5" id="KW-1185">Reference proteome</keyword>
<sequence length="808" mass="86868">MRQYFSSVGDYQGYKERREKSMKHVKPFAFESRELIRPLRIREKRAEAEQHAREVAAAKHRKPYKATPVPPSTFMNKYELMVEEWCQRKAAIELMSRERARIAKDEAAFVRLSAQGLRSTREALMGVVYGANGKPVTRDELRRRAQSADVNGNRRNGPEVPHREVPLEVRMKLWPAISDHERLRRERIKFLATMRKSEVDAEVRQVMPLLTSPSPARCYDAASLGCTDVAALLAATKSEKASAAAPCYGVGQAVLSFRPNPLLDAEAVSMATAPLPSTMPPPPAAASTSSPLRVAFPSSPSITTPQPPAGVAAAAPTPSLAAVPEPPPGAVVPPPLPLGPSAFTTAPQPSLFTGGAVPAPPSAGPPSLPLTTSAPSPAPTAPVAAPVSSATSGAVADAKVAKPGTQQDREAAWRRYNPQLTFKPNVRPGVPNFEALWAHNKAVLAQKKRQHTTTVPRPFDLTLSARDSKIVGRRPVRSASALGPPYRHGSPSGGKRRHAADTPPTSARDVTALPSPLSGAPRGTRAHALRTQAIYSNYVKQSEEHSLTAEGDAQYWKAVAQRQREVRKRLSAYLVDHHTEHERTIREKVRSLRAAMRESEKAAAERLAEIKQRVAEMPPVFAEPAHLNEQSKARVEAEKIILQSLKEAGLDGTTIKRILTYPPVAAADAATDTFDTREADVNRNEDNGAPPTAPGEEDSKPRGAQSSPTAHSPLSDQSKPSKHDSSDSNDSSSSSSSSSDRSISDSNSSSSSSSGDSTKKSPPGSSVSKRSPCPSISMLSVPVPKPVVSTKKDATDYSDDSFESSDSD</sequence>
<feature type="compositionally biased region" description="Pro residues" evidence="3">
    <location>
        <begin position="358"/>
        <end position="368"/>
    </location>
</feature>
<dbReference type="PANTHER" id="PTHR21501">
    <property type="entry name" value="PROTEIN FAM-161"/>
    <property type="match status" value="1"/>
</dbReference>
<feature type="region of interest" description="Disordered" evidence="3">
    <location>
        <begin position="672"/>
        <end position="808"/>
    </location>
</feature>
<dbReference type="InterPro" id="IPR051655">
    <property type="entry name" value="FAM161"/>
</dbReference>
<feature type="region of interest" description="Disordered" evidence="3">
    <location>
        <begin position="472"/>
        <end position="524"/>
    </location>
</feature>